<dbReference type="EMBL" id="QAON01000004">
    <property type="protein sequence ID" value="PTQ90075.1"/>
    <property type="molecule type" value="Genomic_DNA"/>
</dbReference>
<proteinExistence type="predicted"/>
<evidence type="ECO:0000313" key="4">
    <source>
        <dbReference type="Proteomes" id="UP000244223"/>
    </source>
</evidence>
<name>A0A2T5J106_9GAMM</name>
<feature type="coiled-coil region" evidence="1">
    <location>
        <begin position="205"/>
        <end position="235"/>
    </location>
</feature>
<dbReference type="Proteomes" id="UP000244223">
    <property type="component" value="Unassembled WGS sequence"/>
</dbReference>
<accession>A0A2T5J106</accession>
<sequence length="323" mass="36043">MWIVPGYVVPINHVAKGWQRAGTSLSQYVKPQFYTDIANTANTTWRWGAKEVLMDYTVQGVADTWQTSMAKAKSRTQKRVFGWWLAYPWASFESSILTVLRVATGLPIGVAVTASAYTLVPTVGMVSPVIVSVATATIEGTAYPVVAASWNTLIAPPLALFGQQPAPERADGFWMRQVDDPRLEQFVQLFSQWQLGLAVDKPSLVTDYDAQIDALRQQLSALEVLKQQQQQAAREHYFAALLTQVKAQRPLLLAALENQGLSLAMLSRNQQQLKIRLAPALRWSDEELNQVLAVLIETEPMLERASDDKTDPLQRSLDLIKQH</sequence>
<evidence type="ECO:0000313" key="3">
    <source>
        <dbReference type="EMBL" id="PTQ90075.1"/>
    </source>
</evidence>
<comment type="caution">
    <text evidence="3">The sequence shown here is derived from an EMBL/GenBank/DDBJ whole genome shotgun (WGS) entry which is preliminary data.</text>
</comment>
<evidence type="ECO:0000256" key="1">
    <source>
        <dbReference type="SAM" id="Coils"/>
    </source>
</evidence>
<feature type="region of interest" description="Disordered" evidence="2">
    <location>
        <begin position="304"/>
        <end position="323"/>
    </location>
</feature>
<organism evidence="3 4">
    <name type="scientific">Agitococcus lubricus</name>
    <dbReference type="NCBI Taxonomy" id="1077255"/>
    <lineage>
        <taxon>Bacteria</taxon>
        <taxon>Pseudomonadati</taxon>
        <taxon>Pseudomonadota</taxon>
        <taxon>Gammaproteobacteria</taxon>
        <taxon>Moraxellales</taxon>
        <taxon>Moraxellaceae</taxon>
        <taxon>Agitococcus</taxon>
    </lineage>
</organism>
<protein>
    <submittedName>
        <fullName evidence="3">Uncharacterized protein</fullName>
    </submittedName>
</protein>
<gene>
    <name evidence="3" type="ORF">C8N29_104114</name>
</gene>
<evidence type="ECO:0000256" key="2">
    <source>
        <dbReference type="SAM" id="MobiDB-lite"/>
    </source>
</evidence>
<keyword evidence="4" id="KW-1185">Reference proteome</keyword>
<dbReference type="AlphaFoldDB" id="A0A2T5J106"/>
<dbReference type="RefSeq" id="WP_107865073.1">
    <property type="nucleotide sequence ID" value="NZ_QAON01000004.1"/>
</dbReference>
<reference evidence="3 4" key="1">
    <citation type="submission" date="2018-04" db="EMBL/GenBank/DDBJ databases">
        <title>Genomic Encyclopedia of Archaeal and Bacterial Type Strains, Phase II (KMG-II): from individual species to whole genera.</title>
        <authorList>
            <person name="Goeker M."/>
        </authorList>
    </citation>
    <scope>NUCLEOTIDE SEQUENCE [LARGE SCALE GENOMIC DNA]</scope>
    <source>
        <strain evidence="3 4">DSM 5822</strain>
    </source>
</reference>
<dbReference type="OrthoDB" id="9553402at2"/>
<keyword evidence="1" id="KW-0175">Coiled coil</keyword>